<dbReference type="PANTHER" id="PTHR36920:SF1">
    <property type="entry name" value="OUTER MEMBRANE PROTEIN W"/>
    <property type="match status" value="1"/>
</dbReference>
<dbReference type="GO" id="GO:0019867">
    <property type="term" value="C:outer membrane"/>
    <property type="evidence" value="ECO:0007669"/>
    <property type="project" value="InterPro"/>
</dbReference>
<name>A0A833URZ3_ACIBZ</name>
<proteinExistence type="predicted"/>
<dbReference type="EMBL" id="WNDP01000029">
    <property type="protein sequence ID" value="KAF1026046.1"/>
    <property type="molecule type" value="Genomic_DNA"/>
</dbReference>
<reference evidence="2" key="1">
    <citation type="journal article" date="2020" name="MBio">
        <title>Horizontal gene transfer to a defensive symbiont with a reduced genome amongst a multipartite beetle microbiome.</title>
        <authorList>
            <person name="Waterworth S.C."/>
            <person name="Florez L.V."/>
            <person name="Rees E.R."/>
            <person name="Hertweck C."/>
            <person name="Kaltenpoth M."/>
            <person name="Kwan J.C."/>
        </authorList>
    </citation>
    <scope>NUCLEOTIDE SEQUENCE [LARGE SCALE GENOMIC DNA]</scope>
</reference>
<protein>
    <recommendedName>
        <fullName evidence="3">OmpW family protein</fullName>
    </recommendedName>
</protein>
<evidence type="ECO:0008006" key="3">
    <source>
        <dbReference type="Google" id="ProtNLM"/>
    </source>
</evidence>
<comment type="caution">
    <text evidence="1">The sequence shown here is derived from an EMBL/GenBank/DDBJ whole genome shotgun (WGS) entry which is preliminary data.</text>
</comment>
<dbReference type="Pfam" id="PF03922">
    <property type="entry name" value="OmpW"/>
    <property type="match status" value="2"/>
</dbReference>
<evidence type="ECO:0000313" key="1">
    <source>
        <dbReference type="EMBL" id="KAF1026046.1"/>
    </source>
</evidence>
<dbReference type="SUPFAM" id="SSF56925">
    <property type="entry name" value="OMPA-like"/>
    <property type="match status" value="1"/>
</dbReference>
<dbReference type="InterPro" id="IPR011250">
    <property type="entry name" value="OMP/PagP_B-barrel"/>
</dbReference>
<dbReference type="PANTHER" id="PTHR36920">
    <property type="match status" value="1"/>
</dbReference>
<dbReference type="GO" id="GO:0055085">
    <property type="term" value="P:transmembrane transport"/>
    <property type="evidence" value="ECO:0007669"/>
    <property type="project" value="TreeGrafter"/>
</dbReference>
<accession>A0A833URZ3</accession>
<dbReference type="InterPro" id="IPR005618">
    <property type="entry name" value="OMPW"/>
</dbReference>
<dbReference type="AlphaFoldDB" id="A0A833URZ3"/>
<organism evidence="1 2">
    <name type="scientific">Acinetobacter bereziniae</name>
    <name type="common">Acinetobacter genomosp. 10</name>
    <dbReference type="NCBI Taxonomy" id="106648"/>
    <lineage>
        <taxon>Bacteria</taxon>
        <taxon>Pseudomonadati</taxon>
        <taxon>Pseudomonadota</taxon>
        <taxon>Gammaproteobacteria</taxon>
        <taxon>Moraxellales</taxon>
        <taxon>Moraxellaceae</taxon>
        <taxon>Acinetobacter</taxon>
    </lineage>
</organism>
<evidence type="ECO:0000313" key="2">
    <source>
        <dbReference type="Proteomes" id="UP000490535"/>
    </source>
</evidence>
<dbReference type="Proteomes" id="UP000490535">
    <property type="component" value="Unassembled WGS sequence"/>
</dbReference>
<sequence length="349" mass="37993">MNNKLLIHIAFTLVVLPVNSYANSSYFSLRSDEGFNRFSVSAGWLHTTSQGKPNAFLVNTAVNGGNYGIGEVSKDKVLDVAVRKSNPELYSALDELPDTVPSNLSGVATINSLSNWSNEGTGLKTADSDTLAVMFNYHFTDNVSIEFKGGIPPTVDIKGKGQIYAPLRAINQTALGNIDLNKNIQITDLAQGQKASSVRAWLPVVELHYQFGKTGRDKFRPYVGAGLAYGYFNNLKLNSGIESDLIAAGHMIQNILDEKARGALDGKISSASPVVKVKTTDSFAPVFTLGATYDINQKWFAVSSVSYIPMKSKAKVYVTDKYTGNELIYAESKIDINPITTYLGIGYRF</sequence>
<dbReference type="Gene3D" id="2.40.160.20">
    <property type="match status" value="1"/>
</dbReference>
<gene>
    <name evidence="1" type="ORF">GAK29_01545</name>
</gene>